<feature type="non-terminal residue" evidence="1">
    <location>
        <position position="151"/>
    </location>
</feature>
<evidence type="ECO:0000313" key="1">
    <source>
        <dbReference type="EMBL" id="HIU29807.1"/>
    </source>
</evidence>
<dbReference type="Gene3D" id="3.40.50.1110">
    <property type="entry name" value="SGNH hydrolase"/>
    <property type="match status" value="1"/>
</dbReference>
<dbReference type="EMBL" id="DVMM01000122">
    <property type="protein sequence ID" value="HIU29807.1"/>
    <property type="molecule type" value="Genomic_DNA"/>
</dbReference>
<comment type="caution">
    <text evidence="1">The sequence shown here is derived from an EMBL/GenBank/DDBJ whole genome shotgun (WGS) entry which is preliminary data.</text>
</comment>
<reference evidence="1" key="2">
    <citation type="journal article" date="2021" name="PeerJ">
        <title>Extensive microbial diversity within the chicken gut microbiome revealed by metagenomics and culture.</title>
        <authorList>
            <person name="Gilroy R."/>
            <person name="Ravi A."/>
            <person name="Getino M."/>
            <person name="Pursley I."/>
            <person name="Horton D.L."/>
            <person name="Alikhan N.F."/>
            <person name="Baker D."/>
            <person name="Gharbi K."/>
            <person name="Hall N."/>
            <person name="Watson M."/>
            <person name="Adriaenssens E.M."/>
            <person name="Foster-Nyarko E."/>
            <person name="Jarju S."/>
            <person name="Secka A."/>
            <person name="Antonio M."/>
            <person name="Oren A."/>
            <person name="Chaudhuri R.R."/>
            <person name="La Ragione R."/>
            <person name="Hildebrand F."/>
            <person name="Pallen M.J."/>
        </authorList>
    </citation>
    <scope>NUCLEOTIDE SEQUENCE</scope>
    <source>
        <strain evidence="1">CHK195-4489</strain>
    </source>
</reference>
<evidence type="ECO:0000313" key="2">
    <source>
        <dbReference type="Proteomes" id="UP000824089"/>
    </source>
</evidence>
<dbReference type="AlphaFoldDB" id="A0A9D1I8H9"/>
<dbReference type="Pfam" id="PF00657">
    <property type="entry name" value="Lipase_GDSL"/>
    <property type="match status" value="1"/>
</dbReference>
<dbReference type="Proteomes" id="UP000824089">
    <property type="component" value="Unassembled WGS sequence"/>
</dbReference>
<organism evidence="1 2">
    <name type="scientific">Candidatus Egerieisoma faecipullorum</name>
    <dbReference type="NCBI Taxonomy" id="2840963"/>
    <lineage>
        <taxon>Bacteria</taxon>
        <taxon>Bacillati</taxon>
        <taxon>Bacillota</taxon>
        <taxon>Clostridia</taxon>
        <taxon>Eubacteriales</taxon>
        <taxon>Clostridiaceae</taxon>
        <taxon>Clostridiaceae incertae sedis</taxon>
        <taxon>Candidatus Egerieisoma</taxon>
    </lineage>
</organism>
<keyword evidence="1" id="KW-0378">Hydrolase</keyword>
<gene>
    <name evidence="1" type="ORF">IAD50_05865</name>
</gene>
<dbReference type="CDD" id="cd00229">
    <property type="entry name" value="SGNH_hydrolase"/>
    <property type="match status" value="1"/>
</dbReference>
<name>A0A9D1I8H9_9CLOT</name>
<accession>A0A9D1I8H9</accession>
<proteinExistence type="predicted"/>
<dbReference type="InterPro" id="IPR001087">
    <property type="entry name" value="GDSL"/>
</dbReference>
<reference evidence="1" key="1">
    <citation type="submission" date="2020-10" db="EMBL/GenBank/DDBJ databases">
        <authorList>
            <person name="Gilroy R."/>
        </authorList>
    </citation>
    <scope>NUCLEOTIDE SEQUENCE</scope>
    <source>
        <strain evidence="1">CHK195-4489</strain>
    </source>
</reference>
<sequence>MFERVCVFGDSIAKGVVYDQEKKKYIFLGESFVNLLSSEKQIEILNFSKFGCTVDKGLQAVGKNIERIEGCDLVALEFGGNDCDFDWEQVAADPEAEHLPKTPIRKFVDLYKSLIETVRQAGKKIVVLNLPPLDENKYFKWISRGRSAENI</sequence>
<dbReference type="SUPFAM" id="SSF52266">
    <property type="entry name" value="SGNH hydrolase"/>
    <property type="match status" value="1"/>
</dbReference>
<dbReference type="GO" id="GO:0016787">
    <property type="term" value="F:hydrolase activity"/>
    <property type="evidence" value="ECO:0007669"/>
    <property type="project" value="UniProtKB-KW"/>
</dbReference>
<protein>
    <submittedName>
        <fullName evidence="1">SGNH/GDSL hydrolase family protein</fullName>
    </submittedName>
</protein>
<dbReference type="InterPro" id="IPR036514">
    <property type="entry name" value="SGNH_hydro_sf"/>
</dbReference>